<feature type="compositionally biased region" description="Basic and acidic residues" evidence="1">
    <location>
        <begin position="35"/>
        <end position="47"/>
    </location>
</feature>
<comment type="caution">
    <text evidence="2">The sequence shown here is derived from an EMBL/GenBank/DDBJ whole genome shotgun (WGS) entry which is preliminary data.</text>
</comment>
<dbReference type="AlphaFoldDB" id="A0A8H4TVD4"/>
<feature type="compositionally biased region" description="Polar residues" evidence="1">
    <location>
        <begin position="186"/>
        <end position="208"/>
    </location>
</feature>
<gene>
    <name evidence="2" type="ORF">FSARC_7409</name>
</gene>
<feature type="compositionally biased region" description="Basic residues" evidence="1">
    <location>
        <begin position="222"/>
        <end position="242"/>
    </location>
</feature>
<proteinExistence type="predicted"/>
<protein>
    <submittedName>
        <fullName evidence="2">Uncharacterized protein</fullName>
    </submittedName>
</protein>
<feature type="region of interest" description="Disordered" evidence="1">
    <location>
        <begin position="31"/>
        <end position="254"/>
    </location>
</feature>
<feature type="compositionally biased region" description="Polar residues" evidence="1">
    <location>
        <begin position="134"/>
        <end position="159"/>
    </location>
</feature>
<dbReference type="Proteomes" id="UP000622797">
    <property type="component" value="Unassembled WGS sequence"/>
</dbReference>
<reference evidence="2" key="2">
    <citation type="submission" date="2020-05" db="EMBL/GenBank/DDBJ databases">
        <authorList>
            <person name="Kim H.-S."/>
            <person name="Proctor R.H."/>
            <person name="Brown D.W."/>
        </authorList>
    </citation>
    <scope>NUCLEOTIDE SEQUENCE</scope>
    <source>
        <strain evidence="2">NRRL 20472</strain>
    </source>
</reference>
<dbReference type="EMBL" id="JABEXW010000393">
    <property type="protein sequence ID" value="KAF4964702.1"/>
    <property type="molecule type" value="Genomic_DNA"/>
</dbReference>
<keyword evidence="3" id="KW-1185">Reference proteome</keyword>
<evidence type="ECO:0000313" key="2">
    <source>
        <dbReference type="EMBL" id="KAF4964702.1"/>
    </source>
</evidence>
<feature type="compositionally biased region" description="Polar residues" evidence="1">
    <location>
        <begin position="55"/>
        <end position="68"/>
    </location>
</feature>
<evidence type="ECO:0000256" key="1">
    <source>
        <dbReference type="SAM" id="MobiDB-lite"/>
    </source>
</evidence>
<reference evidence="2" key="1">
    <citation type="journal article" date="2020" name="BMC Genomics">
        <title>Correction to: Identification and distribution of gene clusters required for synthesis of sphingolipid metabolism inhibitors in diverse species of the filamentous fungus Fusarium.</title>
        <authorList>
            <person name="Kim H.S."/>
            <person name="Lohmar J.M."/>
            <person name="Busman M."/>
            <person name="Brown D.W."/>
            <person name="Naumann T.A."/>
            <person name="Divon H.H."/>
            <person name="Lysoe E."/>
            <person name="Uhlig S."/>
            <person name="Proctor R.H."/>
        </authorList>
    </citation>
    <scope>NUCLEOTIDE SEQUENCE</scope>
    <source>
        <strain evidence="2">NRRL 20472</strain>
    </source>
</reference>
<evidence type="ECO:0000313" key="3">
    <source>
        <dbReference type="Proteomes" id="UP000622797"/>
    </source>
</evidence>
<organism evidence="2 3">
    <name type="scientific">Fusarium sarcochroum</name>
    <dbReference type="NCBI Taxonomy" id="1208366"/>
    <lineage>
        <taxon>Eukaryota</taxon>
        <taxon>Fungi</taxon>
        <taxon>Dikarya</taxon>
        <taxon>Ascomycota</taxon>
        <taxon>Pezizomycotina</taxon>
        <taxon>Sordariomycetes</taxon>
        <taxon>Hypocreomycetidae</taxon>
        <taxon>Hypocreales</taxon>
        <taxon>Nectriaceae</taxon>
        <taxon>Fusarium</taxon>
        <taxon>Fusarium lateritium species complex</taxon>
    </lineage>
</organism>
<name>A0A8H4TVD4_9HYPO</name>
<accession>A0A8H4TVD4</accession>
<sequence>MEADDHVASPATGSKEKRKAFIAAVGRALKNNRASHIDSSEDMEPRVKVGGVSEADTTQQDAAENQTFEYKLPYYSRRAQSKSEPSQGSHGSEDTDMNGTALTAVTEEPRSPVHRRVTLPPMKTAGSQIPIPSEHTQTLSSAAQAANDQCGDSLQGPNKQHQHQETEPALRSSSATYPPYHGSGLGNESATRTDINDGTNIPLKSNEPSELGKENVTSGQRRGGRGGRRGRTPWYRGRRGRGNYRGASQSGQVA</sequence>
<dbReference type="OrthoDB" id="5097598at2759"/>